<dbReference type="KEGG" id="bgoe:IFJ75_01750"/>
<evidence type="ECO:0000256" key="3">
    <source>
        <dbReference type="ARBA" id="ARBA00022643"/>
    </source>
</evidence>
<comment type="cofactor">
    <cofactor evidence="6 7">
        <name>FMN</name>
        <dbReference type="ChEBI" id="CHEBI:58210"/>
    </cofactor>
    <text evidence="6 7">Binds 1 FMN per subunit.</text>
</comment>
<dbReference type="PIRSF" id="PIRSF000190">
    <property type="entry name" value="Pyd_amn-ph_oxd"/>
    <property type="match status" value="1"/>
</dbReference>
<dbReference type="EMBL" id="CP062222">
    <property type="protein sequence ID" value="QTC91687.1"/>
    <property type="molecule type" value="Genomic_DNA"/>
</dbReference>
<keyword evidence="3 6" id="KW-0288">FMN</keyword>
<dbReference type="GO" id="GO:0008615">
    <property type="term" value="P:pyridoxine biosynthetic process"/>
    <property type="evidence" value="ECO:0007669"/>
    <property type="project" value="UniProtKB-UniRule"/>
</dbReference>
<comment type="caution">
    <text evidence="6">Lacks conserved residue(s) required for the propagation of feature annotation.</text>
</comment>
<dbReference type="Proteomes" id="UP000663918">
    <property type="component" value="Chromosome"/>
</dbReference>
<feature type="binding site" evidence="6">
    <location>
        <begin position="203"/>
        <end position="205"/>
    </location>
    <ligand>
        <name>substrate</name>
    </ligand>
</feature>
<evidence type="ECO:0000256" key="5">
    <source>
        <dbReference type="ARBA" id="ARBA00023096"/>
    </source>
</evidence>
<feature type="binding site" evidence="6 7">
    <location>
        <position position="197"/>
    </location>
    <ligand>
        <name>FMN</name>
        <dbReference type="ChEBI" id="CHEBI:58210"/>
    </ligand>
</feature>
<evidence type="ECO:0000256" key="2">
    <source>
        <dbReference type="ARBA" id="ARBA00022630"/>
    </source>
</evidence>
<dbReference type="GO" id="GO:0004733">
    <property type="term" value="F:pyridoxamine phosphate oxidase activity"/>
    <property type="evidence" value="ECO:0007669"/>
    <property type="project" value="UniProtKB-UniRule"/>
</dbReference>
<evidence type="ECO:0000259" key="9">
    <source>
        <dbReference type="Pfam" id="PF10590"/>
    </source>
</evidence>
<dbReference type="EC" id="1.4.3.5" evidence="6"/>
<feature type="binding site" evidence="6 7">
    <location>
        <position position="117"/>
    </location>
    <ligand>
        <name>FMN</name>
        <dbReference type="ChEBI" id="CHEBI:58210"/>
    </ligand>
</feature>
<feature type="binding site" evidence="6">
    <location>
        <position position="78"/>
    </location>
    <ligand>
        <name>substrate</name>
    </ligand>
</feature>
<dbReference type="InterPro" id="IPR019576">
    <property type="entry name" value="Pyridoxamine_oxidase_dimer_C"/>
</dbReference>
<dbReference type="InterPro" id="IPR000659">
    <property type="entry name" value="Pyridox_Oxase"/>
</dbReference>
<dbReference type="Pfam" id="PF01243">
    <property type="entry name" value="PNPOx_N"/>
    <property type="match status" value="1"/>
</dbReference>
<dbReference type="InterPro" id="IPR011576">
    <property type="entry name" value="Pyridox_Oxase_N"/>
</dbReference>
<evidence type="ECO:0000256" key="6">
    <source>
        <dbReference type="HAMAP-Rule" id="MF_01629"/>
    </source>
</evidence>
<evidence type="ECO:0000256" key="4">
    <source>
        <dbReference type="ARBA" id="ARBA00023002"/>
    </source>
</evidence>
<proteinExistence type="inferred from homology"/>
<accession>A0A975C514</accession>
<evidence type="ECO:0000259" key="8">
    <source>
        <dbReference type="Pfam" id="PF01243"/>
    </source>
</evidence>
<feature type="binding site" evidence="6">
    <location>
        <position position="139"/>
    </location>
    <ligand>
        <name>substrate</name>
    </ligand>
</feature>
<dbReference type="InterPro" id="IPR019740">
    <property type="entry name" value="Pyridox_Oxase_CS"/>
</dbReference>
<dbReference type="PROSITE" id="PS01064">
    <property type="entry name" value="PYRIDOX_OXIDASE"/>
    <property type="match status" value="1"/>
</dbReference>
<dbReference type="NCBIfam" id="TIGR00558">
    <property type="entry name" value="pdxH"/>
    <property type="match status" value="1"/>
</dbReference>
<dbReference type="HAMAP" id="MF_01629">
    <property type="entry name" value="PdxH"/>
    <property type="match status" value="1"/>
</dbReference>
<feature type="binding site" evidence="6 7">
    <location>
        <position position="207"/>
    </location>
    <ligand>
        <name>FMN</name>
        <dbReference type="ChEBI" id="CHEBI:58210"/>
    </ligand>
</feature>
<dbReference type="Pfam" id="PF10590">
    <property type="entry name" value="PNP_phzG_C"/>
    <property type="match status" value="1"/>
</dbReference>
<comment type="pathway">
    <text evidence="6">Cofactor metabolism; pyridoxal 5'-phosphate salvage; pyridoxal 5'-phosphate from pyridoxamine 5'-phosphate: step 1/1.</text>
</comment>
<feature type="binding site" evidence="6 7">
    <location>
        <begin position="73"/>
        <end position="78"/>
    </location>
    <ligand>
        <name>FMN</name>
        <dbReference type="ChEBI" id="CHEBI:58210"/>
    </ligand>
</feature>
<feature type="domain" description="Pyridoxamine 5'-phosphate oxidase N-terminal" evidence="8">
    <location>
        <begin position="50"/>
        <end position="168"/>
    </location>
</feature>
<protein>
    <recommendedName>
        <fullName evidence="6">Pyridoxine/pyridoxamine 5'-phosphate oxidase</fullName>
        <ecNumber evidence="6">1.4.3.5</ecNumber>
    </recommendedName>
    <alternativeName>
        <fullName evidence="6">PNP/PMP oxidase</fullName>
        <shortName evidence="6">PNPOx</shortName>
    </alternativeName>
    <alternativeName>
        <fullName evidence="6">Pyridoxal 5'-phosphate synthase</fullName>
    </alternativeName>
</protein>
<comment type="function">
    <text evidence="6">Catalyzes the oxidation of either pyridoxine 5'-phosphate (PNP) or pyridoxamine 5'-phosphate (PMP) into pyridoxal 5'-phosphate (PLP).</text>
</comment>
<comment type="pathway">
    <text evidence="6">Cofactor metabolism; pyridoxal 5'-phosphate salvage; pyridoxal 5'-phosphate from pyridoxine 5'-phosphate: step 1/1.</text>
</comment>
<evidence type="ECO:0000256" key="7">
    <source>
        <dbReference type="PIRSR" id="PIRSR000190-2"/>
    </source>
</evidence>
<evidence type="ECO:0000256" key="1">
    <source>
        <dbReference type="ARBA" id="ARBA00007301"/>
    </source>
</evidence>
<feature type="binding site" evidence="6">
    <location>
        <position position="143"/>
    </location>
    <ligand>
        <name>substrate</name>
    </ligand>
</feature>
<dbReference type="PANTHER" id="PTHR10851:SF0">
    <property type="entry name" value="PYRIDOXINE-5'-PHOSPHATE OXIDASE"/>
    <property type="match status" value="1"/>
</dbReference>
<keyword evidence="2 6" id="KW-0285">Flavoprotein</keyword>
<name>A0A975C514_9CAUL</name>
<feature type="binding site" evidence="6">
    <location>
        <begin position="88"/>
        <end position="89"/>
    </location>
    <ligand>
        <name>FMN</name>
        <dbReference type="ChEBI" id="CHEBI:58210"/>
    </ligand>
</feature>
<keyword evidence="5 6" id="KW-0664">Pyridoxine biosynthesis</keyword>
<reference evidence="10" key="1">
    <citation type="submission" date="2020-09" db="EMBL/GenBank/DDBJ databases">
        <title>Brevundimonas sp. LVF2 isolated from a puddle in Goettingen, Germany.</title>
        <authorList>
            <person name="Friedrich I."/>
            <person name="Klassen A."/>
            <person name="Hannes N."/>
            <person name="Schneider D."/>
            <person name="Hertel R."/>
            <person name="Daniel R."/>
        </authorList>
    </citation>
    <scope>NUCLEOTIDE SEQUENCE</scope>
    <source>
        <strain evidence="10">LVF2</strain>
    </source>
</reference>
<evidence type="ECO:0000313" key="10">
    <source>
        <dbReference type="EMBL" id="QTC91687.1"/>
    </source>
</evidence>
<comment type="catalytic activity">
    <reaction evidence="6">
        <text>pyridoxamine 5'-phosphate + O2 + H2O = pyridoxal 5'-phosphate + H2O2 + NH4(+)</text>
        <dbReference type="Rhea" id="RHEA:15817"/>
        <dbReference type="ChEBI" id="CHEBI:15377"/>
        <dbReference type="ChEBI" id="CHEBI:15379"/>
        <dbReference type="ChEBI" id="CHEBI:16240"/>
        <dbReference type="ChEBI" id="CHEBI:28938"/>
        <dbReference type="ChEBI" id="CHEBI:58451"/>
        <dbReference type="ChEBI" id="CHEBI:597326"/>
        <dbReference type="EC" id="1.4.3.5"/>
    </reaction>
</comment>
<feature type="domain" description="Pyridoxine 5'-phosphate oxidase dimerisation C-terminal" evidence="9">
    <location>
        <begin position="184"/>
        <end position="224"/>
    </location>
</feature>
<dbReference type="RefSeq" id="WP_207870865.1">
    <property type="nucleotide sequence ID" value="NZ_CP062222.1"/>
</dbReference>
<dbReference type="SUPFAM" id="SSF50475">
    <property type="entry name" value="FMN-binding split barrel"/>
    <property type="match status" value="1"/>
</dbReference>
<gene>
    <name evidence="6 10" type="primary">pdxH</name>
    <name evidence="10" type="ORF">IFJ75_01750</name>
</gene>
<organism evidence="10 11">
    <name type="scientific">Brevundimonas goettingensis</name>
    <dbReference type="NCBI Taxonomy" id="2774190"/>
    <lineage>
        <taxon>Bacteria</taxon>
        <taxon>Pseudomonadati</taxon>
        <taxon>Pseudomonadota</taxon>
        <taxon>Alphaproteobacteria</taxon>
        <taxon>Caulobacterales</taxon>
        <taxon>Caulobacteraceae</taxon>
        <taxon>Brevundimonas</taxon>
    </lineage>
</organism>
<dbReference type="NCBIfam" id="NF004231">
    <property type="entry name" value="PRK05679.1"/>
    <property type="match status" value="1"/>
</dbReference>
<dbReference type="InterPro" id="IPR012349">
    <property type="entry name" value="Split_barrel_FMN-bd"/>
</dbReference>
<feature type="binding site" evidence="6">
    <location>
        <position position="135"/>
    </location>
    <ligand>
        <name>substrate</name>
    </ligand>
</feature>
<keyword evidence="11" id="KW-1185">Reference proteome</keyword>
<comment type="subunit">
    <text evidence="6">Homodimer.</text>
</comment>
<dbReference type="PANTHER" id="PTHR10851">
    <property type="entry name" value="PYRIDOXINE-5-PHOSPHATE OXIDASE"/>
    <property type="match status" value="1"/>
</dbReference>
<comment type="similarity">
    <text evidence="1 6">Belongs to the pyridoxamine 5'-phosphate oxidase family.</text>
</comment>
<dbReference type="AlphaFoldDB" id="A0A975C514"/>
<dbReference type="Gene3D" id="2.30.110.10">
    <property type="entry name" value="Electron Transport, Fmn-binding Protein, Chain A"/>
    <property type="match status" value="1"/>
</dbReference>
<dbReference type="GO" id="GO:0010181">
    <property type="term" value="F:FMN binding"/>
    <property type="evidence" value="ECO:0007669"/>
    <property type="project" value="UniProtKB-UniRule"/>
</dbReference>
<sequence length="224" mass="25372">MTNAAIPASPDRETYARDYAAALAANGDETIFDRAEPIGLFLEWLADAKATEPNDPNAMALSTVDASGAPDSRMVLLKDIDDRGFTFFSNAESDKGVELAAHPVAALLFHWKSLRRQVRVRGRVEPVSVEEADAYFATRARESRIGAWASDQSRPLADRETLEAAVARETARFDGQDVPRPARWTGWRVIPEAVEFWRDRPFRLHDRLRFDRADGEWRRERLYP</sequence>
<feature type="binding site" evidence="6 7">
    <location>
        <position position="95"/>
    </location>
    <ligand>
        <name>FMN</name>
        <dbReference type="ChEBI" id="CHEBI:58210"/>
    </ligand>
</feature>
<comment type="catalytic activity">
    <reaction evidence="6">
        <text>pyridoxine 5'-phosphate + O2 = pyridoxal 5'-phosphate + H2O2</text>
        <dbReference type="Rhea" id="RHEA:15149"/>
        <dbReference type="ChEBI" id="CHEBI:15379"/>
        <dbReference type="ChEBI" id="CHEBI:16240"/>
        <dbReference type="ChEBI" id="CHEBI:58589"/>
        <dbReference type="ChEBI" id="CHEBI:597326"/>
        <dbReference type="EC" id="1.4.3.5"/>
    </reaction>
</comment>
<feature type="binding site" evidence="6 7">
    <location>
        <begin position="152"/>
        <end position="153"/>
    </location>
    <ligand>
        <name>FMN</name>
        <dbReference type="ChEBI" id="CHEBI:58210"/>
    </ligand>
</feature>
<keyword evidence="4 6" id="KW-0560">Oxidoreductase</keyword>
<evidence type="ECO:0000313" key="11">
    <source>
        <dbReference type="Proteomes" id="UP000663918"/>
    </source>
</evidence>